<sequence>MGYKNVCVNCRISLSEGTNYELFNTNKTCPTCKGKMYFVNEKFKAPKKSNDKEWKIIEYLLLSGYDFRNPYCGQEQCIYFEFPKNLQEAEAFIREMRTLK</sequence>
<accession>A0A2S7ZR94</accession>
<evidence type="ECO:0000313" key="1">
    <source>
        <dbReference type="EMBL" id="PQL25781.1"/>
    </source>
</evidence>
<evidence type="ECO:0000313" key="2">
    <source>
        <dbReference type="Proteomes" id="UP000238877"/>
    </source>
</evidence>
<protein>
    <submittedName>
        <fullName evidence="1">Uncharacterized protein</fullName>
    </submittedName>
</protein>
<dbReference type="STRING" id="1110546.GCA_001078375_00233"/>
<reference evidence="1 2" key="1">
    <citation type="submission" date="2018-01" db="EMBL/GenBank/DDBJ databases">
        <title>Draft genome sequences of clinical isolates and type strains of oral Veillonella including Veillonella infantum sp., nov.</title>
        <authorList>
            <person name="Mashima I."/>
            <person name="Liao Y.-C."/>
            <person name="Sabharwal A."/>
            <person name="Haase E.M."/>
            <person name="Nakazawa F."/>
            <person name="Scannapieco F.A."/>
        </authorList>
    </citation>
    <scope>NUCLEOTIDE SEQUENCE [LARGE SCALE GENOMIC DNA]</scope>
    <source>
        <strain evidence="1 2">Y6</strain>
    </source>
</reference>
<proteinExistence type="predicted"/>
<name>A0A2S7ZR94_9FIRM</name>
<gene>
    <name evidence="1" type="ORF">VTHSUH11_02180</name>
</gene>
<dbReference type="EMBL" id="PPDF01000005">
    <property type="protein sequence ID" value="PQL25781.1"/>
    <property type="molecule type" value="Genomic_DNA"/>
</dbReference>
<comment type="caution">
    <text evidence="1">The sequence shown here is derived from an EMBL/GenBank/DDBJ whole genome shotgun (WGS) entry which is preliminary data.</text>
</comment>
<dbReference type="AlphaFoldDB" id="A0A2S7ZR94"/>
<organism evidence="1 2">
    <name type="scientific">Veillonella tobetsuensis</name>
    <dbReference type="NCBI Taxonomy" id="1110546"/>
    <lineage>
        <taxon>Bacteria</taxon>
        <taxon>Bacillati</taxon>
        <taxon>Bacillota</taxon>
        <taxon>Negativicutes</taxon>
        <taxon>Veillonellales</taxon>
        <taxon>Veillonellaceae</taxon>
        <taxon>Veillonella</taxon>
    </lineage>
</organism>
<dbReference type="Proteomes" id="UP000238877">
    <property type="component" value="Unassembled WGS sequence"/>
</dbReference>